<protein>
    <recommendedName>
        <fullName evidence="7">Transmembrane protein</fullName>
    </recommendedName>
</protein>
<dbReference type="Proteomes" id="UP000663877">
    <property type="component" value="Unassembled WGS sequence"/>
</dbReference>
<evidence type="ECO:0000313" key="6">
    <source>
        <dbReference type="Proteomes" id="UP000663877"/>
    </source>
</evidence>
<evidence type="ECO:0000313" key="3">
    <source>
        <dbReference type="EMBL" id="CAF1304304.1"/>
    </source>
</evidence>
<evidence type="ECO:0000256" key="1">
    <source>
        <dbReference type="SAM" id="Phobius"/>
    </source>
</evidence>
<feature type="chain" id="PRO_5036411463" description="Transmembrane protein" evidence="2">
    <location>
        <begin position="16"/>
        <end position="311"/>
    </location>
</feature>
<keyword evidence="1" id="KW-1133">Transmembrane helix</keyword>
<keyword evidence="1" id="KW-0472">Membrane</keyword>
<accession>A0A815DYA6</accession>
<comment type="caution">
    <text evidence="3">The sequence shown here is derived from an EMBL/GenBank/DDBJ whole genome shotgun (WGS) entry which is preliminary data.</text>
</comment>
<keyword evidence="5" id="KW-1185">Reference proteome</keyword>
<name>A0A815DYA6_9BILA</name>
<dbReference type="EMBL" id="CAJNOM010000907">
    <property type="protein sequence ID" value="CAF1577057.1"/>
    <property type="molecule type" value="Genomic_DNA"/>
</dbReference>
<organism evidence="3 6">
    <name type="scientific">Adineta steineri</name>
    <dbReference type="NCBI Taxonomy" id="433720"/>
    <lineage>
        <taxon>Eukaryota</taxon>
        <taxon>Metazoa</taxon>
        <taxon>Spiralia</taxon>
        <taxon>Gnathifera</taxon>
        <taxon>Rotifera</taxon>
        <taxon>Eurotatoria</taxon>
        <taxon>Bdelloidea</taxon>
        <taxon>Adinetida</taxon>
        <taxon>Adinetidae</taxon>
        <taxon>Adineta</taxon>
    </lineage>
</organism>
<keyword evidence="2" id="KW-0732">Signal</keyword>
<dbReference type="OrthoDB" id="10059382at2759"/>
<evidence type="ECO:0008006" key="7">
    <source>
        <dbReference type="Google" id="ProtNLM"/>
    </source>
</evidence>
<keyword evidence="1" id="KW-0812">Transmembrane</keyword>
<evidence type="ECO:0000313" key="5">
    <source>
        <dbReference type="Proteomes" id="UP000663832"/>
    </source>
</evidence>
<evidence type="ECO:0000313" key="4">
    <source>
        <dbReference type="EMBL" id="CAF1577057.1"/>
    </source>
</evidence>
<dbReference type="AlphaFoldDB" id="A0A815DYA6"/>
<feature type="signal peptide" evidence="2">
    <location>
        <begin position="1"/>
        <end position="15"/>
    </location>
</feature>
<evidence type="ECO:0000256" key="2">
    <source>
        <dbReference type="SAM" id="SignalP"/>
    </source>
</evidence>
<feature type="transmembrane region" description="Helical" evidence="1">
    <location>
        <begin position="231"/>
        <end position="254"/>
    </location>
</feature>
<proteinExistence type="predicted"/>
<gene>
    <name evidence="3" type="ORF">BJG266_LOCUS32456</name>
    <name evidence="4" type="ORF">QVE165_LOCUS49535</name>
</gene>
<sequence length="311" mass="36855">MIFFLLLYFFPYIHGDCLEFTNNLLINECLIKQSINHSTTIENYYTECLQCTIQTSIKSDYIKFEENNQCLTIKLQCIQLIFNTQDIFEDFFQLHQQYIYDLFHKDDNSIKQNTLHIIIKEILFEEINIEYIERIFQFQYQAYRVLLIELYLQNSHIKIHYNLHNITRLSMKIIINCGNEITSLQTIYVIHNQKMFLESEQEFCSYISIPPTSTTISNEILSVSHDKSKDIILIIFLLTGFLLCILLTLSIYCFKRLRRYYYRLAKDNDISSESTISEDISTDSSLSLNEIPKLTPSLRGVRAIRLLDDDI</sequence>
<dbReference type="Proteomes" id="UP000663832">
    <property type="component" value="Unassembled WGS sequence"/>
</dbReference>
<dbReference type="EMBL" id="CAJNOI010000546">
    <property type="protein sequence ID" value="CAF1304304.1"/>
    <property type="molecule type" value="Genomic_DNA"/>
</dbReference>
<reference evidence="3" key="1">
    <citation type="submission" date="2021-02" db="EMBL/GenBank/DDBJ databases">
        <authorList>
            <person name="Nowell W R."/>
        </authorList>
    </citation>
    <scope>NUCLEOTIDE SEQUENCE</scope>
</reference>